<dbReference type="AlphaFoldDB" id="A0A835INN0"/>
<protein>
    <recommendedName>
        <fullName evidence="1">SPARK domain-containing protein</fullName>
    </recommendedName>
</protein>
<name>A0A835INN0_9MAGN</name>
<dbReference type="EMBL" id="JADFTS010000002">
    <property type="protein sequence ID" value="KAF9619872.1"/>
    <property type="molecule type" value="Genomic_DNA"/>
</dbReference>
<gene>
    <name evidence="2" type="ORF">IFM89_009654</name>
</gene>
<accession>A0A835INN0</accession>
<dbReference type="Proteomes" id="UP000631114">
    <property type="component" value="Unassembled WGS sequence"/>
</dbReference>
<proteinExistence type="predicted"/>
<dbReference type="OrthoDB" id="122279at2759"/>
<dbReference type="InterPro" id="IPR043891">
    <property type="entry name" value="SPARK"/>
</dbReference>
<reference evidence="2 3" key="1">
    <citation type="submission" date="2020-10" db="EMBL/GenBank/DDBJ databases">
        <title>The Coptis chinensis genome and diversification of protoberbering-type alkaloids.</title>
        <authorList>
            <person name="Wang B."/>
            <person name="Shu S."/>
            <person name="Song C."/>
            <person name="Liu Y."/>
        </authorList>
    </citation>
    <scope>NUCLEOTIDE SEQUENCE [LARGE SCALE GENOMIC DNA]</scope>
    <source>
        <strain evidence="2">HL-2020</strain>
        <tissue evidence="2">Leaf</tissue>
    </source>
</reference>
<comment type="caution">
    <text evidence="2">The sequence shown here is derived from an EMBL/GenBank/DDBJ whole genome shotgun (WGS) entry which is preliminary data.</text>
</comment>
<evidence type="ECO:0000313" key="3">
    <source>
        <dbReference type="Proteomes" id="UP000631114"/>
    </source>
</evidence>
<dbReference type="Pfam" id="PF19160">
    <property type="entry name" value="SPARK"/>
    <property type="match status" value="1"/>
</dbReference>
<keyword evidence="3" id="KW-1185">Reference proteome</keyword>
<sequence>MSSCPIDLNYIHTIPWNTSVCPDYLRKSPSNSNTANQICCQTLLILFSIGLAQHLKEISIFQLPDLPSASACILDFQSKLKSLSLPPDIASTCFGSPECFQIGPHICVGIETKQDWIDMLGPTTQIDIMPK</sequence>
<evidence type="ECO:0000313" key="2">
    <source>
        <dbReference type="EMBL" id="KAF9619872.1"/>
    </source>
</evidence>
<evidence type="ECO:0000259" key="1">
    <source>
        <dbReference type="Pfam" id="PF19160"/>
    </source>
</evidence>
<feature type="domain" description="SPARK" evidence="1">
    <location>
        <begin position="2"/>
        <end position="124"/>
    </location>
</feature>
<organism evidence="2 3">
    <name type="scientific">Coptis chinensis</name>
    <dbReference type="NCBI Taxonomy" id="261450"/>
    <lineage>
        <taxon>Eukaryota</taxon>
        <taxon>Viridiplantae</taxon>
        <taxon>Streptophyta</taxon>
        <taxon>Embryophyta</taxon>
        <taxon>Tracheophyta</taxon>
        <taxon>Spermatophyta</taxon>
        <taxon>Magnoliopsida</taxon>
        <taxon>Ranunculales</taxon>
        <taxon>Ranunculaceae</taxon>
        <taxon>Coptidoideae</taxon>
        <taxon>Coptis</taxon>
    </lineage>
</organism>